<dbReference type="Proteomes" id="UP000176609">
    <property type="component" value="Unassembled WGS sequence"/>
</dbReference>
<proteinExistence type="predicted"/>
<protein>
    <recommendedName>
        <fullName evidence="3">Glutamine amidotransferase type-2 domain-containing protein</fullName>
    </recommendedName>
</protein>
<dbReference type="EMBL" id="MFJR01000005">
    <property type="protein sequence ID" value="OGG27259.1"/>
    <property type="molecule type" value="Genomic_DNA"/>
</dbReference>
<dbReference type="Gene3D" id="3.60.20.10">
    <property type="entry name" value="Glutamine Phosphoribosylpyrophosphate, subunit 1, domain 1"/>
    <property type="match status" value="1"/>
</dbReference>
<dbReference type="AlphaFoldDB" id="A0A1F6ARE1"/>
<reference evidence="1 2" key="1">
    <citation type="journal article" date="2016" name="Nat. Commun.">
        <title>Thousands of microbial genomes shed light on interconnected biogeochemical processes in an aquifer system.</title>
        <authorList>
            <person name="Anantharaman K."/>
            <person name="Brown C.T."/>
            <person name="Hug L.A."/>
            <person name="Sharon I."/>
            <person name="Castelle C.J."/>
            <person name="Probst A.J."/>
            <person name="Thomas B.C."/>
            <person name="Singh A."/>
            <person name="Wilkins M.J."/>
            <person name="Karaoz U."/>
            <person name="Brodie E.L."/>
            <person name="Williams K.H."/>
            <person name="Hubbard S.S."/>
            <person name="Banfield J.F."/>
        </authorList>
    </citation>
    <scope>NUCLEOTIDE SEQUENCE [LARGE SCALE GENOMIC DNA]</scope>
</reference>
<sequence length="220" mass="25439">MCRFLLVRSKNKIKPEKLLDEFASMCEKSRAPDGDWQGDGYGIAWRMAGKWELKKSLTPVWDEINRFETIPKTKLFAVHARSSCFPNQKGIIEYNQPYIEDSLCFVFNGMVRGVSLSMPLDGKIGAQKIFSLLKQNIRKNSTDEALRQVDRLIVNNAKKVEGMNIGVVYDGKFYVLCEYESNKDYFGIRYYQDDDITLVCSEPIGSYQWRNMKKSEILLL</sequence>
<gene>
    <name evidence="1" type="ORF">A2960_00365</name>
</gene>
<organism evidence="1 2">
    <name type="scientific">Candidatus Gottesmanbacteria bacterium RIFCSPLOWO2_01_FULL_39_12b</name>
    <dbReference type="NCBI Taxonomy" id="1798388"/>
    <lineage>
        <taxon>Bacteria</taxon>
        <taxon>Candidatus Gottesmaniibacteriota</taxon>
    </lineage>
</organism>
<evidence type="ECO:0000313" key="2">
    <source>
        <dbReference type="Proteomes" id="UP000176609"/>
    </source>
</evidence>
<dbReference type="InterPro" id="IPR029055">
    <property type="entry name" value="Ntn_hydrolases_N"/>
</dbReference>
<accession>A0A1F6ARE1</accession>
<evidence type="ECO:0000313" key="1">
    <source>
        <dbReference type="EMBL" id="OGG27259.1"/>
    </source>
</evidence>
<comment type="caution">
    <text evidence="1">The sequence shown here is derived from an EMBL/GenBank/DDBJ whole genome shotgun (WGS) entry which is preliminary data.</text>
</comment>
<evidence type="ECO:0008006" key="3">
    <source>
        <dbReference type="Google" id="ProtNLM"/>
    </source>
</evidence>
<name>A0A1F6ARE1_9BACT</name>